<dbReference type="EMBL" id="JBBNAF010000003">
    <property type="protein sequence ID" value="KAK9161567.1"/>
    <property type="molecule type" value="Genomic_DNA"/>
</dbReference>
<keyword evidence="3" id="KW-0067">ATP-binding</keyword>
<dbReference type="Gene3D" id="3.30.930.10">
    <property type="entry name" value="Bira Bifunctional Protein, Domain 2"/>
    <property type="match status" value="1"/>
</dbReference>
<evidence type="ECO:0000256" key="3">
    <source>
        <dbReference type="ARBA" id="ARBA00022840"/>
    </source>
</evidence>
<evidence type="ECO:0000256" key="2">
    <source>
        <dbReference type="ARBA" id="ARBA00022741"/>
    </source>
</evidence>
<dbReference type="GO" id="GO:0005524">
    <property type="term" value="F:ATP binding"/>
    <property type="evidence" value="ECO:0007669"/>
    <property type="project" value="UniProtKB-KW"/>
</dbReference>
<dbReference type="GO" id="GO:0006421">
    <property type="term" value="P:asparaginyl-tRNA aminoacylation"/>
    <property type="evidence" value="ECO:0007669"/>
    <property type="project" value="TreeGrafter"/>
</dbReference>
<dbReference type="InterPro" id="IPR045864">
    <property type="entry name" value="aa-tRNA-synth_II/BPL/LPL"/>
</dbReference>
<keyword evidence="1" id="KW-0436">Ligase</keyword>
<organism evidence="7 8">
    <name type="scientific">Stephania yunnanensis</name>
    <dbReference type="NCBI Taxonomy" id="152371"/>
    <lineage>
        <taxon>Eukaryota</taxon>
        <taxon>Viridiplantae</taxon>
        <taxon>Streptophyta</taxon>
        <taxon>Embryophyta</taxon>
        <taxon>Tracheophyta</taxon>
        <taxon>Spermatophyta</taxon>
        <taxon>Magnoliopsida</taxon>
        <taxon>Ranunculales</taxon>
        <taxon>Menispermaceae</taxon>
        <taxon>Menispermoideae</taxon>
        <taxon>Cissampelideae</taxon>
        <taxon>Stephania</taxon>
    </lineage>
</organism>
<evidence type="ECO:0000256" key="5">
    <source>
        <dbReference type="ARBA" id="ARBA00023146"/>
    </source>
</evidence>
<comment type="caution">
    <text evidence="7">The sequence shown here is derived from an EMBL/GenBank/DDBJ whole genome shotgun (WGS) entry which is preliminary data.</text>
</comment>
<keyword evidence="8" id="KW-1185">Reference proteome</keyword>
<proteinExistence type="predicted"/>
<dbReference type="GO" id="GO:0004816">
    <property type="term" value="F:asparagine-tRNA ligase activity"/>
    <property type="evidence" value="ECO:0007669"/>
    <property type="project" value="TreeGrafter"/>
</dbReference>
<dbReference type="Pfam" id="PF00152">
    <property type="entry name" value="tRNA-synt_2"/>
    <property type="match status" value="1"/>
</dbReference>
<evidence type="ECO:0000256" key="4">
    <source>
        <dbReference type="ARBA" id="ARBA00022917"/>
    </source>
</evidence>
<evidence type="ECO:0000313" key="8">
    <source>
        <dbReference type="Proteomes" id="UP001420932"/>
    </source>
</evidence>
<evidence type="ECO:0000313" key="7">
    <source>
        <dbReference type="EMBL" id="KAK9161567.1"/>
    </source>
</evidence>
<accession>A0AAP0L108</accession>
<protein>
    <recommendedName>
        <fullName evidence="6">Aminoacyl-tRNA synthetase class II (D/K/N) domain-containing protein</fullName>
    </recommendedName>
</protein>
<dbReference type="Proteomes" id="UP001420932">
    <property type="component" value="Unassembled WGS sequence"/>
</dbReference>
<dbReference type="SUPFAM" id="SSF55681">
    <property type="entry name" value="Class II aaRS and biotin synthetases"/>
    <property type="match status" value="1"/>
</dbReference>
<dbReference type="InterPro" id="IPR004364">
    <property type="entry name" value="Aa-tRNA-synt_II"/>
</dbReference>
<feature type="domain" description="Aminoacyl-tRNA synthetase class II (D/K/N)" evidence="6">
    <location>
        <begin position="3"/>
        <end position="77"/>
    </location>
</feature>
<keyword evidence="5" id="KW-0030">Aminoacyl-tRNA synthetase</keyword>
<evidence type="ECO:0000256" key="1">
    <source>
        <dbReference type="ARBA" id="ARBA00022598"/>
    </source>
</evidence>
<dbReference type="PANTHER" id="PTHR22594">
    <property type="entry name" value="ASPARTYL/LYSYL-TRNA SYNTHETASE"/>
    <property type="match status" value="1"/>
</dbReference>
<dbReference type="PANTHER" id="PTHR22594:SF36">
    <property type="entry name" value="ASPARAGINE--TRNA LIGASE, CYTOPLASMIC 2"/>
    <property type="match status" value="1"/>
</dbReference>
<sequence>MHLTASYQLHLKSYVCALGNVNTFGPTFRAEKSQPSKHLAELWNVELEMAFADLEKLNPHDVAHAYLFNLIQSFKHVSYSIVTFLDLLRLGKEEERKERLLREFGGGELLVQFAEKLTRDLHGSRPGVPKCIGNLGPSHVHCTRDARFTGTWVYRGGTKISVSL</sequence>
<keyword evidence="4" id="KW-0648">Protein biosynthesis</keyword>
<evidence type="ECO:0000259" key="6">
    <source>
        <dbReference type="Pfam" id="PF00152"/>
    </source>
</evidence>
<keyword evidence="2" id="KW-0547">Nucleotide-binding</keyword>
<reference evidence="7 8" key="1">
    <citation type="submission" date="2024-01" db="EMBL/GenBank/DDBJ databases">
        <title>Genome assemblies of Stephania.</title>
        <authorList>
            <person name="Yang L."/>
        </authorList>
    </citation>
    <scope>NUCLEOTIDE SEQUENCE [LARGE SCALE GENOMIC DNA]</scope>
    <source>
        <strain evidence="7">YNDBR</strain>
        <tissue evidence="7">Leaf</tissue>
    </source>
</reference>
<dbReference type="AlphaFoldDB" id="A0AAP0L108"/>
<dbReference type="GO" id="GO:0005739">
    <property type="term" value="C:mitochondrion"/>
    <property type="evidence" value="ECO:0007669"/>
    <property type="project" value="TreeGrafter"/>
</dbReference>
<name>A0AAP0L108_9MAGN</name>
<gene>
    <name evidence="7" type="ORF">Syun_007908</name>
</gene>